<proteinExistence type="predicted"/>
<reference evidence="1 2" key="1">
    <citation type="submission" date="2024-02" db="EMBL/GenBank/DDBJ databases">
        <title>Bacteria isolated from the canopy kelp, Nereocystis luetkeana.</title>
        <authorList>
            <person name="Pfister C.A."/>
            <person name="Younker I.T."/>
            <person name="Light S.H."/>
        </authorList>
    </citation>
    <scope>NUCLEOTIDE SEQUENCE [LARGE SCALE GENOMIC DNA]</scope>
    <source>
        <strain evidence="1 2">TI.4.07</strain>
    </source>
</reference>
<dbReference type="EMBL" id="JBAKAR010000019">
    <property type="protein sequence ID" value="MEL0614762.1"/>
    <property type="molecule type" value="Genomic_DNA"/>
</dbReference>
<dbReference type="Pfam" id="PF11902">
    <property type="entry name" value="DUF3422"/>
    <property type="match status" value="1"/>
</dbReference>
<gene>
    <name evidence="1" type="ORF">V6242_16535</name>
</gene>
<accession>A0ABU9GBB2</accession>
<evidence type="ECO:0000313" key="2">
    <source>
        <dbReference type="Proteomes" id="UP001379949"/>
    </source>
</evidence>
<dbReference type="InterPro" id="IPR021830">
    <property type="entry name" value="DUF3422"/>
</dbReference>
<organism evidence="1 2">
    <name type="scientific">Marinomonas arenicola</name>
    <dbReference type="NCBI Taxonomy" id="569601"/>
    <lineage>
        <taxon>Bacteria</taxon>
        <taxon>Pseudomonadati</taxon>
        <taxon>Pseudomonadota</taxon>
        <taxon>Gammaproteobacteria</taxon>
        <taxon>Oceanospirillales</taxon>
        <taxon>Oceanospirillaceae</taxon>
        <taxon>Marinomonas</taxon>
    </lineage>
</organism>
<dbReference type="Proteomes" id="UP001379949">
    <property type="component" value="Unassembled WGS sequence"/>
</dbReference>
<name>A0ABU9GBB2_9GAMM</name>
<sequence length="450" mass="51160">MNTESNAYGLSIHPMREELYAELHSRPFQVLSSPARISYLAVMLSPDHKQKEFEHFCCLYENFQQQPPSQEGVCYEVDFGSLRVRREKHLEFTSYMFINTKTNEQVSPFDSNALSALPQGWLAALPGTIIAAFHIAIEDARTQPEPDLLSVKSGFESMRLVGSRPQNGDAQVWTTFQLHSDGCGRFLIYNKNMSDSQLGRMVQRVVEIETYRLMALLGLPIARKYNSQLAKMDEQLATTTARLADSTEKLDEQALLAELIDMAAWVEAARAQTTFRFSATNAYHDLVLKRLTELKEDEVSGHLTITEFMTRRLTPAVRTCKATGDHLENLSRRIDRVSDMMRTRVEMSIQSQNQHLLASMDRRSKIQLAMQHTVEGLSVAAISYYSVGLLKFIIEAVYDKGVHFDKSLVIGLSVPLVVGGVWFTTRKIHKRFLLLAKAREEQEKRSESKK</sequence>
<evidence type="ECO:0000313" key="1">
    <source>
        <dbReference type="EMBL" id="MEL0614762.1"/>
    </source>
</evidence>
<keyword evidence="2" id="KW-1185">Reference proteome</keyword>
<comment type="caution">
    <text evidence="1">The sequence shown here is derived from an EMBL/GenBank/DDBJ whole genome shotgun (WGS) entry which is preliminary data.</text>
</comment>
<protein>
    <submittedName>
        <fullName evidence="1">DUF3422 domain-containing protein</fullName>
    </submittedName>
</protein>